<sequence length="249" mass="28234">MCTEQAINYVGCGHRDIDLDKCEAAMKSGKAHTRGHGLRQANTLEKEGRCAECAANFEKQQQKLLKGGEEKANRAANEETLQPQGAWASRSGPKKEAADEQRKLVTENRKKQPTHTHVDKAVAQARNLNKETRSRSTKPRHQNEPDEQRRQNRVERLQRRFSDGPHPEAESPKDISQPRFINMYEYLNFDGDSDILRDGGKQTTKVSRPKWSKHKQHPTRLYDRDTSRDEGASASVDAHEAKPSVTGED</sequence>
<organism evidence="1 2">
    <name type="scientific">Vermiconidia calcicola</name>
    <dbReference type="NCBI Taxonomy" id="1690605"/>
    <lineage>
        <taxon>Eukaryota</taxon>
        <taxon>Fungi</taxon>
        <taxon>Dikarya</taxon>
        <taxon>Ascomycota</taxon>
        <taxon>Pezizomycotina</taxon>
        <taxon>Dothideomycetes</taxon>
        <taxon>Dothideomycetidae</taxon>
        <taxon>Mycosphaerellales</taxon>
        <taxon>Extremaceae</taxon>
        <taxon>Vermiconidia</taxon>
    </lineage>
</organism>
<protein>
    <submittedName>
        <fullName evidence="1">Uncharacterized protein</fullName>
    </submittedName>
</protein>
<evidence type="ECO:0000313" key="2">
    <source>
        <dbReference type="Proteomes" id="UP001281147"/>
    </source>
</evidence>
<reference evidence="1" key="1">
    <citation type="submission" date="2023-07" db="EMBL/GenBank/DDBJ databases">
        <title>Black Yeasts Isolated from many extreme environments.</title>
        <authorList>
            <person name="Coleine C."/>
            <person name="Stajich J.E."/>
            <person name="Selbmann L."/>
        </authorList>
    </citation>
    <scope>NUCLEOTIDE SEQUENCE</scope>
    <source>
        <strain evidence="1">CCFEE 5714</strain>
    </source>
</reference>
<gene>
    <name evidence="1" type="ORF">LTR37_011155</name>
</gene>
<evidence type="ECO:0000313" key="1">
    <source>
        <dbReference type="EMBL" id="KAK3708991.1"/>
    </source>
</evidence>
<name>A0ACC3N3J3_9PEZI</name>
<comment type="caution">
    <text evidence="1">The sequence shown here is derived from an EMBL/GenBank/DDBJ whole genome shotgun (WGS) entry which is preliminary data.</text>
</comment>
<accession>A0ACC3N3J3</accession>
<proteinExistence type="predicted"/>
<dbReference type="Proteomes" id="UP001281147">
    <property type="component" value="Unassembled WGS sequence"/>
</dbReference>
<keyword evidence="2" id="KW-1185">Reference proteome</keyword>
<dbReference type="EMBL" id="JAUTXU010000096">
    <property type="protein sequence ID" value="KAK3708991.1"/>
    <property type="molecule type" value="Genomic_DNA"/>
</dbReference>